<reference evidence="1 2" key="1">
    <citation type="submission" date="2018-10" db="EMBL/GenBank/DDBJ databases">
        <title>Genomic Encyclopedia of Archaeal and Bacterial Type Strains, Phase II (KMG-II): from individual species to whole genera.</title>
        <authorList>
            <person name="Goeker M."/>
        </authorList>
    </citation>
    <scope>NUCLEOTIDE SEQUENCE [LARGE SCALE GENOMIC DNA]</scope>
    <source>
        <strain evidence="1 2">DSM 235</strain>
    </source>
</reference>
<evidence type="ECO:0000313" key="2">
    <source>
        <dbReference type="Proteomes" id="UP000274556"/>
    </source>
</evidence>
<evidence type="ECO:0000313" key="1">
    <source>
        <dbReference type="EMBL" id="RKT37952.1"/>
    </source>
</evidence>
<organism evidence="1 2">
    <name type="scientific">Thiocapsa rosea</name>
    <dbReference type="NCBI Taxonomy" id="69360"/>
    <lineage>
        <taxon>Bacteria</taxon>
        <taxon>Pseudomonadati</taxon>
        <taxon>Pseudomonadota</taxon>
        <taxon>Gammaproteobacteria</taxon>
        <taxon>Chromatiales</taxon>
        <taxon>Chromatiaceae</taxon>
        <taxon>Thiocapsa</taxon>
    </lineage>
</organism>
<dbReference type="RefSeq" id="WP_245970036.1">
    <property type="nucleotide sequence ID" value="NZ_RBXL01000002.1"/>
</dbReference>
<gene>
    <name evidence="1" type="ORF">BDD21_5464</name>
</gene>
<keyword evidence="2" id="KW-1185">Reference proteome</keyword>
<dbReference type="InterPro" id="IPR014946">
    <property type="entry name" value="CRR6"/>
</dbReference>
<dbReference type="EMBL" id="RBXL01000002">
    <property type="protein sequence ID" value="RKT37952.1"/>
    <property type="molecule type" value="Genomic_DNA"/>
</dbReference>
<name>A0A495UKZ0_9GAMM</name>
<proteinExistence type="predicted"/>
<sequence>MSTRSPKYPLARLSPAKDDILIITITRDSVMTCDIAPMQEKLTTLSSTREAAVKWEGTVTFAFEGWDNDPRETAEIPEIRAYFAALTEAWPYWLHFAEKVGDTIPHVLRLLCRGRFERLRPDLIGWQFEGFDDIKRLLSRLYCDQNTLYDRLALPEEINERIAQEVAQLIESVFQ</sequence>
<protein>
    <submittedName>
        <fullName evidence="1">Uncharacterized protein DUF1817</fullName>
    </submittedName>
</protein>
<dbReference type="AlphaFoldDB" id="A0A495UKZ0"/>
<dbReference type="Pfam" id="PF08847">
    <property type="entry name" value="Crr6"/>
    <property type="match status" value="1"/>
</dbReference>
<dbReference type="Proteomes" id="UP000274556">
    <property type="component" value="Unassembled WGS sequence"/>
</dbReference>
<accession>A0A495UKZ0</accession>
<comment type="caution">
    <text evidence="1">The sequence shown here is derived from an EMBL/GenBank/DDBJ whole genome shotgun (WGS) entry which is preliminary data.</text>
</comment>